<protein>
    <recommendedName>
        <fullName evidence="4">Short-chain dehydrogenase</fullName>
    </recommendedName>
</protein>
<dbReference type="PANTHER" id="PTHR42879">
    <property type="entry name" value="3-OXOACYL-(ACYL-CARRIER-PROTEIN) REDUCTASE"/>
    <property type="match status" value="1"/>
</dbReference>
<dbReference type="InterPro" id="IPR036291">
    <property type="entry name" value="NAD(P)-bd_dom_sf"/>
</dbReference>
<comment type="similarity">
    <text evidence="1">Belongs to the short-chain dehydrogenases/reductases (SDR) family.</text>
</comment>
<dbReference type="Proteomes" id="UP000228952">
    <property type="component" value="Unassembled WGS sequence"/>
</dbReference>
<comment type="caution">
    <text evidence="2">The sequence shown here is derived from an EMBL/GenBank/DDBJ whole genome shotgun (WGS) entry which is preliminary data.</text>
</comment>
<reference evidence="3" key="1">
    <citation type="submission" date="2017-09" db="EMBL/GenBank/DDBJ databases">
        <title>Depth-based differentiation of microbial function through sediment-hosted aquifers and enrichment of novel symbionts in the deep terrestrial subsurface.</title>
        <authorList>
            <person name="Probst A.J."/>
            <person name="Ladd B."/>
            <person name="Jarett J.K."/>
            <person name="Geller-Mcgrath D.E."/>
            <person name="Sieber C.M.K."/>
            <person name="Emerson J.B."/>
            <person name="Anantharaman K."/>
            <person name="Thomas B.C."/>
            <person name="Malmstrom R."/>
            <person name="Stieglmeier M."/>
            <person name="Klingl A."/>
            <person name="Woyke T."/>
            <person name="Ryan C.M."/>
            <person name="Banfield J.F."/>
        </authorList>
    </citation>
    <scope>NUCLEOTIDE SEQUENCE [LARGE SCALE GENOMIC DNA]</scope>
</reference>
<dbReference type="PRINTS" id="PR00081">
    <property type="entry name" value="GDHRDH"/>
</dbReference>
<evidence type="ECO:0000313" key="2">
    <source>
        <dbReference type="EMBL" id="PJA12253.1"/>
    </source>
</evidence>
<dbReference type="PANTHER" id="PTHR42879:SF2">
    <property type="entry name" value="3-OXOACYL-[ACYL-CARRIER-PROTEIN] REDUCTASE FABG"/>
    <property type="match status" value="1"/>
</dbReference>
<evidence type="ECO:0008006" key="4">
    <source>
        <dbReference type="Google" id="ProtNLM"/>
    </source>
</evidence>
<accession>A0A2M7W0P0</accession>
<dbReference type="InterPro" id="IPR002347">
    <property type="entry name" value="SDR_fam"/>
</dbReference>
<evidence type="ECO:0000313" key="3">
    <source>
        <dbReference type="Proteomes" id="UP000228952"/>
    </source>
</evidence>
<organism evidence="2 3">
    <name type="scientific">Candidatus Dojkabacteria bacterium CG_4_10_14_0_2_um_filter_Dojkabacteria_WS6_41_15</name>
    <dbReference type="NCBI Taxonomy" id="2014249"/>
    <lineage>
        <taxon>Bacteria</taxon>
        <taxon>Candidatus Dojkabacteria</taxon>
    </lineage>
</organism>
<gene>
    <name evidence="2" type="ORF">COX64_04765</name>
</gene>
<dbReference type="Gene3D" id="3.40.50.720">
    <property type="entry name" value="NAD(P)-binding Rossmann-like Domain"/>
    <property type="match status" value="1"/>
</dbReference>
<dbReference type="AlphaFoldDB" id="A0A2M7W0P0"/>
<dbReference type="CDD" id="cd05233">
    <property type="entry name" value="SDR_c"/>
    <property type="match status" value="1"/>
</dbReference>
<sequence length="247" mass="26850">MKSILITGSSQGIGKGIALHFAALGYHVFVTYHTHKELGEQVLDEIKKNGWSATLIQVDAGNEASVQSLYKSIAATTDTLDILVNSAGAECGGNLETLTFNEWKKTLYPRLDGYFLCTKYAVPFLKKSDNPNVICIMSSLYENVDPEDPSACTADGGTVSFIKAIAVYLAKYKIRTNGVGPSEVETSLPYWVKNGSPEFFTQIAKDNPLGRICTSKDVAQTIQLLVEDPGKFLNGNIIYVTGGNHLK</sequence>
<proteinExistence type="inferred from homology"/>
<name>A0A2M7W0P0_9BACT</name>
<evidence type="ECO:0000256" key="1">
    <source>
        <dbReference type="ARBA" id="ARBA00006484"/>
    </source>
</evidence>
<dbReference type="InterPro" id="IPR050259">
    <property type="entry name" value="SDR"/>
</dbReference>
<dbReference type="EMBL" id="PFQB01000120">
    <property type="protein sequence ID" value="PJA12253.1"/>
    <property type="molecule type" value="Genomic_DNA"/>
</dbReference>
<dbReference type="SUPFAM" id="SSF51735">
    <property type="entry name" value="NAD(P)-binding Rossmann-fold domains"/>
    <property type="match status" value="1"/>
</dbReference>
<dbReference type="Pfam" id="PF13561">
    <property type="entry name" value="adh_short_C2"/>
    <property type="match status" value="1"/>
</dbReference>